<keyword evidence="1 4" id="KW-0328">Glycosyltransferase</keyword>
<sequence length="410" mass="45594">MTQQRHKILLLDNGKEWGGGTNSMLELLKRIDRQWFDITCCFYYNYARGEGETIENVLNSIHIPVIFIPQRKQPGWAKISKEVARAFLFFSKSGRKKITASIDAQWRIKPNAMAIRERLRQGGYDILYMNNQPGSNLEGYLAAESLDVAVVQHCRIEPVMSPAITQIVNRVGNAVIAVSHGVESVLLNHGVKKSLCTTVSNAIDIHQPLPSGQAIRQSLGVDDSTFLFGSIGSLIPRKSCHHTIEALHHFQQHHPDAKWKFVLVGEGAEHEKLKRQAADYGFADRVIFTGFRNNPLDYLAAFDAFILASKSEGLPRVVLESMLLKTIVIGSSVTGTAELIDSGRTGLLYPYGDTVALASHLQQVWQDGALRDVITQRAYQHVIDNYAIEHYVAGVEAVLGAVKPTRNENV</sequence>
<dbReference type="Pfam" id="PF00534">
    <property type="entry name" value="Glycos_transf_1"/>
    <property type="match status" value="1"/>
</dbReference>
<dbReference type="Gene3D" id="3.40.50.2000">
    <property type="entry name" value="Glycogen Phosphorylase B"/>
    <property type="match status" value="2"/>
</dbReference>
<feature type="domain" description="Glycosyl transferase family 1" evidence="3">
    <location>
        <begin position="214"/>
        <end position="380"/>
    </location>
</feature>
<keyword evidence="2 4" id="KW-0808">Transferase</keyword>
<dbReference type="RefSeq" id="WP_367595165.1">
    <property type="nucleotide sequence ID" value="NZ_JBFMVT010000002.1"/>
</dbReference>
<protein>
    <submittedName>
        <fullName evidence="4">Glycosyltransferase</fullName>
        <ecNumber evidence="4">2.4.-.-</ecNumber>
    </submittedName>
</protein>
<keyword evidence="5" id="KW-1185">Reference proteome</keyword>
<dbReference type="Proteomes" id="UP001555342">
    <property type="component" value="Unassembled WGS sequence"/>
</dbReference>
<dbReference type="InterPro" id="IPR001296">
    <property type="entry name" value="Glyco_trans_1"/>
</dbReference>
<dbReference type="PANTHER" id="PTHR12526:SF629">
    <property type="entry name" value="TEICHURONIC ACID BIOSYNTHESIS GLYCOSYLTRANSFERASE TUAH-RELATED"/>
    <property type="match status" value="1"/>
</dbReference>
<proteinExistence type="predicted"/>
<evidence type="ECO:0000259" key="3">
    <source>
        <dbReference type="Pfam" id="PF00534"/>
    </source>
</evidence>
<dbReference type="SUPFAM" id="SSF53756">
    <property type="entry name" value="UDP-Glycosyltransferase/glycogen phosphorylase"/>
    <property type="match status" value="1"/>
</dbReference>
<comment type="caution">
    <text evidence="4">The sequence shown here is derived from an EMBL/GenBank/DDBJ whole genome shotgun (WGS) entry which is preliminary data.</text>
</comment>
<dbReference type="EMBL" id="JBFMVT010000002">
    <property type="protein sequence ID" value="MEW7313006.1"/>
    <property type="molecule type" value="Genomic_DNA"/>
</dbReference>
<evidence type="ECO:0000256" key="1">
    <source>
        <dbReference type="ARBA" id="ARBA00022676"/>
    </source>
</evidence>
<evidence type="ECO:0000313" key="5">
    <source>
        <dbReference type="Proteomes" id="UP001555342"/>
    </source>
</evidence>
<dbReference type="CDD" id="cd03811">
    <property type="entry name" value="GT4_GT28_WabH-like"/>
    <property type="match status" value="1"/>
</dbReference>
<evidence type="ECO:0000313" key="4">
    <source>
        <dbReference type="EMBL" id="MEW7313006.1"/>
    </source>
</evidence>
<reference evidence="4 5" key="1">
    <citation type="submission" date="2024-07" db="EMBL/GenBank/DDBJ databases">
        <authorList>
            <person name="Wang L."/>
        </authorList>
    </citation>
    <scope>NUCLEOTIDE SEQUENCE [LARGE SCALE GENOMIC DNA]</scope>
    <source>
        <strain evidence="4 5">WL359</strain>
    </source>
</reference>
<name>A0ABV3NTY0_9ENTR</name>
<evidence type="ECO:0000256" key="2">
    <source>
        <dbReference type="ARBA" id="ARBA00022679"/>
    </source>
</evidence>
<accession>A0ABV3NTY0</accession>
<dbReference type="EC" id="2.4.-.-" evidence="4"/>
<dbReference type="PANTHER" id="PTHR12526">
    <property type="entry name" value="GLYCOSYLTRANSFERASE"/>
    <property type="match status" value="1"/>
</dbReference>
<organism evidence="4 5">
    <name type="scientific">Buttiauxella gaviniae</name>
    <dbReference type="NCBI Taxonomy" id="82990"/>
    <lineage>
        <taxon>Bacteria</taxon>
        <taxon>Pseudomonadati</taxon>
        <taxon>Pseudomonadota</taxon>
        <taxon>Gammaproteobacteria</taxon>
        <taxon>Enterobacterales</taxon>
        <taxon>Enterobacteriaceae</taxon>
        <taxon>Buttiauxella</taxon>
    </lineage>
</organism>
<dbReference type="GO" id="GO:0016757">
    <property type="term" value="F:glycosyltransferase activity"/>
    <property type="evidence" value="ECO:0007669"/>
    <property type="project" value="UniProtKB-KW"/>
</dbReference>
<gene>
    <name evidence="4" type="ORF">AB1E22_09835</name>
</gene>